<sequence>MQRALKLIFHILWALPFLAPLSWATPTTHISTPIVNIRNGTLAGSYDSVRHQDAFLGVPFAASPTGNLRFSLPQPPKPWKGIKSAKSYGPLCLGNSAGLVGFSQNTSAPMSEDCLQINIIRPSGINKSRKLPVFAWIHGGAWVEGSAGDPRYNGSFLVETSVQMGTPIIFVQYGKTSLWLGDALFTAGRRFASQKWADYRTPSYSYFFDTPPANLDLETLGVAHFQEIPFTFANTKAVGWDTDPFPSEPKKRQKYLKLAEIMSRMWISFVVTGSPNFHYVPDLKVRWPVYSRDNPRNLVFSAENGVSLQQDIWRAEAIDMFTSLAPSLDW</sequence>
<evidence type="ECO:0000313" key="5">
    <source>
        <dbReference type="EMBL" id="EXA29463.1"/>
    </source>
</evidence>
<protein>
    <recommendedName>
        <fullName evidence="4">Carboxylesterase type B domain-containing protein</fullName>
    </recommendedName>
</protein>
<reference evidence="5" key="1">
    <citation type="submission" date="2011-10" db="EMBL/GenBank/DDBJ databases">
        <title>The Genome Sequence of Fusarium oxysporum HDV247.</title>
        <authorList>
            <consortium name="The Broad Institute Genome Sequencing Platform"/>
            <person name="Ma L.-J."/>
            <person name="Gale L.R."/>
            <person name="Schwartz D.C."/>
            <person name="Zhou S."/>
            <person name="Corby-Kistler H."/>
            <person name="Young S.K."/>
            <person name="Zeng Q."/>
            <person name="Gargeya S."/>
            <person name="Fitzgerald M."/>
            <person name="Haas B."/>
            <person name="Abouelleil A."/>
            <person name="Alvarado L."/>
            <person name="Arachchi H.M."/>
            <person name="Berlin A."/>
            <person name="Brown A."/>
            <person name="Chapman S.B."/>
            <person name="Chen Z."/>
            <person name="Dunbar C."/>
            <person name="Freedman E."/>
            <person name="Gearin G."/>
            <person name="Goldberg J."/>
            <person name="Griggs A."/>
            <person name="Gujja S."/>
            <person name="Heiman D."/>
            <person name="Howarth C."/>
            <person name="Larson L."/>
            <person name="Lui A."/>
            <person name="MacDonald P.J.P."/>
            <person name="Montmayeur A."/>
            <person name="Murphy C."/>
            <person name="Neiman D."/>
            <person name="Pearson M."/>
            <person name="Priest M."/>
            <person name="Roberts A."/>
            <person name="Saif S."/>
            <person name="Shea T."/>
            <person name="Shenoy N."/>
            <person name="Sisk P."/>
            <person name="Stolte C."/>
            <person name="Sykes S."/>
            <person name="Wortman J."/>
            <person name="Nusbaum C."/>
            <person name="Birren B."/>
        </authorList>
    </citation>
    <scope>NUCLEOTIDE SEQUENCE [LARGE SCALE GENOMIC DNA]</scope>
    <source>
        <strain evidence="5">HDV247</strain>
    </source>
</reference>
<dbReference type="PANTHER" id="PTHR43918:SF4">
    <property type="entry name" value="CARBOXYLIC ESTER HYDROLASE"/>
    <property type="match status" value="1"/>
</dbReference>
<dbReference type="HOGENOM" id="CLU_842085_0_0_1"/>
<feature type="domain" description="Carboxylesterase type B" evidence="4">
    <location>
        <begin position="32"/>
        <end position="161"/>
    </location>
</feature>
<keyword evidence="3" id="KW-0732">Signal</keyword>
<evidence type="ECO:0000256" key="3">
    <source>
        <dbReference type="SAM" id="SignalP"/>
    </source>
</evidence>
<gene>
    <name evidence="5" type="ORF">FOVG_19061</name>
</gene>
<feature type="signal peptide" evidence="3">
    <location>
        <begin position="1"/>
        <end position="24"/>
    </location>
</feature>
<dbReference type="PANTHER" id="PTHR43918">
    <property type="entry name" value="ACETYLCHOLINESTERASE"/>
    <property type="match status" value="1"/>
</dbReference>
<dbReference type="Pfam" id="PF00135">
    <property type="entry name" value="COesterase"/>
    <property type="match status" value="2"/>
</dbReference>
<name>W9N9M8_FUSOX</name>
<dbReference type="Proteomes" id="UP000030751">
    <property type="component" value="Unassembled WGS sequence"/>
</dbReference>
<dbReference type="Gene3D" id="3.40.50.1820">
    <property type="entry name" value="alpha/beta hydrolase"/>
    <property type="match status" value="2"/>
</dbReference>
<dbReference type="EMBL" id="JH651111">
    <property type="protein sequence ID" value="EXA29463.1"/>
    <property type="molecule type" value="Genomic_DNA"/>
</dbReference>
<keyword evidence="2" id="KW-0378">Hydrolase</keyword>
<dbReference type="InterPro" id="IPR002018">
    <property type="entry name" value="CarbesteraseB"/>
</dbReference>
<dbReference type="SUPFAM" id="SSF53474">
    <property type="entry name" value="alpha/beta-Hydrolases"/>
    <property type="match status" value="2"/>
</dbReference>
<evidence type="ECO:0000256" key="1">
    <source>
        <dbReference type="ARBA" id="ARBA00005964"/>
    </source>
</evidence>
<organism evidence="5">
    <name type="scientific">Fusarium oxysporum f. sp. pisi HDV247</name>
    <dbReference type="NCBI Taxonomy" id="1080344"/>
    <lineage>
        <taxon>Eukaryota</taxon>
        <taxon>Fungi</taxon>
        <taxon>Dikarya</taxon>
        <taxon>Ascomycota</taxon>
        <taxon>Pezizomycotina</taxon>
        <taxon>Sordariomycetes</taxon>
        <taxon>Hypocreomycetidae</taxon>
        <taxon>Hypocreales</taxon>
        <taxon>Nectriaceae</taxon>
        <taxon>Fusarium</taxon>
        <taxon>Fusarium oxysporum species complex</taxon>
    </lineage>
</organism>
<evidence type="ECO:0000259" key="4">
    <source>
        <dbReference type="Pfam" id="PF00135"/>
    </source>
</evidence>
<dbReference type="ESTHER" id="fusof-f9fiu4">
    <property type="family name" value="Fungal_carboxylesterase_lipase"/>
</dbReference>
<dbReference type="InterPro" id="IPR029058">
    <property type="entry name" value="AB_hydrolase_fold"/>
</dbReference>
<comment type="similarity">
    <text evidence="1">Belongs to the type-B carboxylesterase/lipase family.</text>
</comment>
<dbReference type="InterPro" id="IPR050654">
    <property type="entry name" value="AChE-related_enzymes"/>
</dbReference>
<evidence type="ECO:0000256" key="2">
    <source>
        <dbReference type="ARBA" id="ARBA00022801"/>
    </source>
</evidence>
<feature type="domain" description="Carboxylesterase type B" evidence="4">
    <location>
        <begin position="180"/>
        <end position="300"/>
    </location>
</feature>
<dbReference type="OrthoDB" id="408631at2759"/>
<dbReference type="AlphaFoldDB" id="W9N9M8"/>
<proteinExistence type="inferred from homology"/>
<dbReference type="GO" id="GO:0052689">
    <property type="term" value="F:carboxylic ester hydrolase activity"/>
    <property type="evidence" value="ECO:0007669"/>
    <property type="project" value="TreeGrafter"/>
</dbReference>
<accession>W9N9M8</accession>
<feature type="chain" id="PRO_5004925722" description="Carboxylesterase type B domain-containing protein" evidence="3">
    <location>
        <begin position="25"/>
        <end position="330"/>
    </location>
</feature>
<reference evidence="5" key="2">
    <citation type="submission" date="2012-05" db="EMBL/GenBank/DDBJ databases">
        <title>Annotation of the Genome Sequence of Fusarium oxysporum HDV247.</title>
        <authorList>
            <consortium name="The Broad Institute Genomics Platform"/>
            <person name="Ma L.-J."/>
            <person name="Corby-Kistler H."/>
            <person name="Broz K."/>
            <person name="Gale L.R."/>
            <person name="Jonkers W."/>
            <person name="O'Donnell K."/>
            <person name="Ploetz R."/>
            <person name="Steinberg C."/>
            <person name="Schwartz D.C."/>
            <person name="VanEtten H."/>
            <person name="Zhou S."/>
            <person name="Young S.K."/>
            <person name="Zeng Q."/>
            <person name="Gargeya S."/>
            <person name="Fitzgerald M."/>
            <person name="Abouelleil A."/>
            <person name="Alvarado L."/>
            <person name="Chapman S.B."/>
            <person name="Gainer-Dewar J."/>
            <person name="Goldberg J."/>
            <person name="Griggs A."/>
            <person name="Gujja S."/>
            <person name="Hansen M."/>
            <person name="Howarth C."/>
            <person name="Imamovic A."/>
            <person name="Ireland A."/>
            <person name="Larimer J."/>
            <person name="McCowan C."/>
            <person name="Murphy C."/>
            <person name="Pearson M."/>
            <person name="Poon T.W."/>
            <person name="Priest M."/>
            <person name="Roberts A."/>
            <person name="Saif S."/>
            <person name="Shea T."/>
            <person name="Sykes S."/>
            <person name="Wortman J."/>
            <person name="Nusbaum C."/>
            <person name="Birren B."/>
        </authorList>
    </citation>
    <scope>NUCLEOTIDE SEQUENCE</scope>
    <source>
        <strain evidence="5">HDV247</strain>
    </source>
</reference>